<keyword evidence="3" id="KW-1185">Reference proteome</keyword>
<dbReference type="NCBIfam" id="NF033537">
    <property type="entry name" value="lasso_biosyn_B2"/>
    <property type="match status" value="1"/>
</dbReference>
<evidence type="ECO:0000313" key="2">
    <source>
        <dbReference type="EMBL" id="QDG52630.1"/>
    </source>
</evidence>
<dbReference type="EMBL" id="CP041186">
    <property type="protein sequence ID" value="QDG52630.1"/>
    <property type="molecule type" value="Genomic_DNA"/>
</dbReference>
<dbReference type="Pfam" id="PF13471">
    <property type="entry name" value="Transglut_core3"/>
    <property type="match status" value="1"/>
</dbReference>
<reference evidence="2 3" key="1">
    <citation type="submission" date="2019-06" db="EMBL/GenBank/DDBJ databases">
        <title>Persicimonas caeni gen. nov., sp. nov., a predatory bacterium isolated from solar saltern.</title>
        <authorList>
            <person name="Wang S."/>
        </authorList>
    </citation>
    <scope>NUCLEOTIDE SEQUENCE [LARGE SCALE GENOMIC DNA]</scope>
    <source>
        <strain evidence="2 3">YN101</strain>
    </source>
</reference>
<name>A0A4Y6PWM3_PERCE</name>
<gene>
    <name evidence="2" type="ORF">FIV42_18365</name>
</gene>
<proteinExistence type="predicted"/>
<sequence length="140" mass="15574">MKPLHPIAQTEMLIAIAIARLATEVFSIEQLLKLAGEAAQWAERFPSFDRRSPDEWAEIADLLANRASRLVPGAQCLQRALASRVWLARRGIDAQIVVGFRKRGTLEGHAWLELQLSGGPSTLFKGFEDGYRESFREAAA</sequence>
<evidence type="ECO:0000313" key="3">
    <source>
        <dbReference type="Proteomes" id="UP000315995"/>
    </source>
</evidence>
<accession>A0A5B8Y7D1</accession>
<dbReference type="Proteomes" id="UP000315995">
    <property type="component" value="Chromosome"/>
</dbReference>
<protein>
    <submittedName>
        <fullName evidence="2">Lasso peptide biosynthesis B2 protein</fullName>
    </submittedName>
</protein>
<dbReference type="AlphaFoldDB" id="A0A4Y6PWM3"/>
<dbReference type="InterPro" id="IPR053521">
    <property type="entry name" value="McjB-like"/>
</dbReference>
<organism evidence="2 3">
    <name type="scientific">Persicimonas caeni</name>
    <dbReference type="NCBI Taxonomy" id="2292766"/>
    <lineage>
        <taxon>Bacteria</taxon>
        <taxon>Deltaproteobacteria</taxon>
        <taxon>Bradymonadales</taxon>
        <taxon>Bradymonadaceae</taxon>
        <taxon>Persicimonas</taxon>
    </lineage>
</organism>
<feature type="domain" description="Microcin J25-processing protein McjB C-terminal" evidence="1">
    <location>
        <begin position="50"/>
        <end position="114"/>
    </location>
</feature>
<accession>A0A4Y6PWM3</accession>
<dbReference type="InterPro" id="IPR032708">
    <property type="entry name" value="McjB_C"/>
</dbReference>
<dbReference type="OrthoDB" id="7569774at2"/>
<evidence type="ECO:0000259" key="1">
    <source>
        <dbReference type="Pfam" id="PF13471"/>
    </source>
</evidence>